<keyword evidence="3" id="KW-1185">Reference proteome</keyword>
<feature type="signal peptide" evidence="1">
    <location>
        <begin position="1"/>
        <end position="23"/>
    </location>
</feature>
<feature type="chain" id="PRO_5035145487" evidence="1">
    <location>
        <begin position="24"/>
        <end position="175"/>
    </location>
</feature>
<name>A0A8J7J3R7_9RHOB</name>
<dbReference type="AlphaFoldDB" id="A0A8J7J3R7"/>
<proteinExistence type="predicted"/>
<evidence type="ECO:0000256" key="1">
    <source>
        <dbReference type="SAM" id="SignalP"/>
    </source>
</evidence>
<organism evidence="2 3">
    <name type="scientific">Sedimentitalea arenosa</name>
    <dbReference type="NCBI Taxonomy" id="2798803"/>
    <lineage>
        <taxon>Bacteria</taxon>
        <taxon>Pseudomonadati</taxon>
        <taxon>Pseudomonadota</taxon>
        <taxon>Alphaproteobacteria</taxon>
        <taxon>Rhodobacterales</taxon>
        <taxon>Paracoccaceae</taxon>
        <taxon>Sedimentitalea</taxon>
    </lineage>
</organism>
<sequence length="175" mass="18618">MTFPRLSGSILAAALVWGTLAQAQQVVPPGDDGFRKYGEVGEWVVYVDIARGSCLIERAQDGRVVQMGLTADHRFGYVGVFAQIDTDLAQGETEEVFIEIDGMVFQSEVTGIKGNVTGGYNGGYVLANNPAFADAVANGRNMTVFPGNDGMFTVDLTGTKKAMEAARACNRAQLG</sequence>
<evidence type="ECO:0000313" key="2">
    <source>
        <dbReference type="EMBL" id="MBJ6373135.1"/>
    </source>
</evidence>
<dbReference type="RefSeq" id="WP_199026013.1">
    <property type="nucleotide sequence ID" value="NZ_JAELVR010000012.1"/>
</dbReference>
<reference evidence="2" key="1">
    <citation type="submission" date="2020-12" db="EMBL/GenBank/DDBJ databases">
        <title>Sedimentitalea sp. nov., isolated from sand in Incheon.</title>
        <authorList>
            <person name="Kim W."/>
        </authorList>
    </citation>
    <scope>NUCLEOTIDE SEQUENCE</scope>
    <source>
        <strain evidence="2">CAU 1593</strain>
    </source>
</reference>
<protein>
    <submittedName>
        <fullName evidence="2">Uncharacterized protein</fullName>
    </submittedName>
</protein>
<keyword evidence="1" id="KW-0732">Signal</keyword>
<dbReference type="EMBL" id="JAELVR010000012">
    <property type="protein sequence ID" value="MBJ6373135.1"/>
    <property type="molecule type" value="Genomic_DNA"/>
</dbReference>
<dbReference type="Proteomes" id="UP000619079">
    <property type="component" value="Unassembled WGS sequence"/>
</dbReference>
<comment type="caution">
    <text evidence="2">The sequence shown here is derived from an EMBL/GenBank/DDBJ whole genome shotgun (WGS) entry which is preliminary data.</text>
</comment>
<evidence type="ECO:0000313" key="3">
    <source>
        <dbReference type="Proteomes" id="UP000619079"/>
    </source>
</evidence>
<accession>A0A8J7J3R7</accession>
<gene>
    <name evidence="2" type="ORF">JF290_16530</name>
</gene>